<protein>
    <submittedName>
        <fullName evidence="3">SDR family oxidoreductase</fullName>
    </submittedName>
</protein>
<dbReference type="PANTHER" id="PTHR24321">
    <property type="entry name" value="DEHYDROGENASES, SHORT CHAIN"/>
    <property type="match status" value="1"/>
</dbReference>
<dbReference type="Pfam" id="PF13561">
    <property type="entry name" value="adh_short_C2"/>
    <property type="match status" value="1"/>
</dbReference>
<comment type="similarity">
    <text evidence="1">Belongs to the short-chain dehydrogenases/reductases (SDR) family.</text>
</comment>
<evidence type="ECO:0000256" key="1">
    <source>
        <dbReference type="ARBA" id="ARBA00006484"/>
    </source>
</evidence>
<dbReference type="InterPro" id="IPR020904">
    <property type="entry name" value="Sc_DH/Rdtase_CS"/>
</dbReference>
<name>A0A7C5V5F0_9FIRM</name>
<proteinExistence type="inferred from homology"/>
<dbReference type="Gene3D" id="3.40.50.720">
    <property type="entry name" value="NAD(P)-binding Rossmann-like Domain"/>
    <property type="match status" value="1"/>
</dbReference>
<dbReference type="PRINTS" id="PR00080">
    <property type="entry name" value="SDRFAMILY"/>
</dbReference>
<dbReference type="GO" id="GO:0016491">
    <property type="term" value="F:oxidoreductase activity"/>
    <property type="evidence" value="ECO:0007669"/>
    <property type="project" value="UniProtKB-KW"/>
</dbReference>
<dbReference type="FunFam" id="3.40.50.720:FF:000084">
    <property type="entry name" value="Short-chain dehydrogenase reductase"/>
    <property type="match status" value="1"/>
</dbReference>
<dbReference type="EMBL" id="DRUZ01000083">
    <property type="protein sequence ID" value="HHS02228.1"/>
    <property type="molecule type" value="Genomic_DNA"/>
</dbReference>
<keyword evidence="2" id="KW-0560">Oxidoreductase</keyword>
<comment type="caution">
    <text evidence="3">The sequence shown here is derived from an EMBL/GenBank/DDBJ whole genome shotgun (WGS) entry which is preliminary data.</text>
</comment>
<dbReference type="InterPro" id="IPR002347">
    <property type="entry name" value="SDR_fam"/>
</dbReference>
<organism evidence="3">
    <name type="scientific">Caldicellulosiruptor owensensis</name>
    <dbReference type="NCBI Taxonomy" id="55205"/>
    <lineage>
        <taxon>Bacteria</taxon>
        <taxon>Bacillati</taxon>
        <taxon>Bacillota</taxon>
        <taxon>Bacillota incertae sedis</taxon>
        <taxon>Caldicellulosiruptorales</taxon>
        <taxon>Caldicellulosiruptoraceae</taxon>
        <taxon>Caldicellulosiruptor</taxon>
    </lineage>
</organism>
<dbReference type="PANTHER" id="PTHR24321:SF8">
    <property type="entry name" value="ESTRADIOL 17-BETA-DEHYDROGENASE 8-RELATED"/>
    <property type="match status" value="1"/>
</dbReference>
<dbReference type="GO" id="GO:0008206">
    <property type="term" value="P:bile acid metabolic process"/>
    <property type="evidence" value="ECO:0007669"/>
    <property type="project" value="UniProtKB-ARBA"/>
</dbReference>
<evidence type="ECO:0000313" key="3">
    <source>
        <dbReference type="EMBL" id="HHS02228.1"/>
    </source>
</evidence>
<sequence length="264" mass="29200">MGNCSFLSVPEFRNKNIVITGAAQGIGLVTALAFLENGAKVFATDKDSEAIKDAYQDFFSIFKDRITFFKCDLADAKEVELVCQKIGKRAGNVDVLVNNAAISSIKWIEERSVDEWDEVINVNLRAPYLMVKFLLPYLKEGASIVNIASTRALMSEPNTEPYSASKGGILALTHSLAISLSSRKIRVNAISPGWIDTSRYKKRKHRQEPELREVDHLQHPAGRVGVPEDIANAILFLSSEKSSFITGTNLIVDGGMTVKMIYEE</sequence>
<reference evidence="3" key="1">
    <citation type="journal article" date="2020" name="mSystems">
        <title>Genome- and Community-Level Interaction Insights into Carbon Utilization and Element Cycling Functions of Hydrothermarchaeota in Hydrothermal Sediment.</title>
        <authorList>
            <person name="Zhou Z."/>
            <person name="Liu Y."/>
            <person name="Xu W."/>
            <person name="Pan J."/>
            <person name="Luo Z.H."/>
            <person name="Li M."/>
        </authorList>
    </citation>
    <scope>NUCLEOTIDE SEQUENCE [LARGE SCALE GENOMIC DNA]</scope>
    <source>
        <strain evidence="3">SpSt-102</strain>
    </source>
</reference>
<dbReference type="PRINTS" id="PR00081">
    <property type="entry name" value="GDHRDH"/>
</dbReference>
<dbReference type="InterPro" id="IPR036291">
    <property type="entry name" value="NAD(P)-bd_dom_sf"/>
</dbReference>
<dbReference type="AlphaFoldDB" id="A0A7C5V5F0"/>
<dbReference type="SUPFAM" id="SSF51735">
    <property type="entry name" value="NAD(P)-binding Rossmann-fold domains"/>
    <property type="match status" value="1"/>
</dbReference>
<accession>A0A7C5V5F0</accession>
<dbReference type="PROSITE" id="PS00061">
    <property type="entry name" value="ADH_SHORT"/>
    <property type="match status" value="1"/>
</dbReference>
<evidence type="ECO:0000256" key="2">
    <source>
        <dbReference type="ARBA" id="ARBA00023002"/>
    </source>
</evidence>
<gene>
    <name evidence="3" type="ORF">ENL71_06990</name>
</gene>